<dbReference type="InterPro" id="IPR050213">
    <property type="entry name" value="GST_superfamily"/>
</dbReference>
<dbReference type="EMBL" id="MH189315">
    <property type="protein sequence ID" value="AYN44483.1"/>
    <property type="molecule type" value="mRNA"/>
</dbReference>
<dbReference type="Pfam" id="PF02798">
    <property type="entry name" value="GST_N"/>
    <property type="match status" value="1"/>
</dbReference>
<evidence type="ECO:0000256" key="4">
    <source>
        <dbReference type="ARBA" id="ARBA00049616"/>
    </source>
</evidence>
<dbReference type="InterPro" id="IPR010987">
    <property type="entry name" value="Glutathione-S-Trfase_C-like"/>
</dbReference>
<dbReference type="PANTHER" id="PTHR11571:SF224">
    <property type="entry name" value="HEMATOPOIETIC PROSTAGLANDIN D SYNTHASE"/>
    <property type="match status" value="1"/>
</dbReference>
<evidence type="ECO:0000259" key="5">
    <source>
        <dbReference type="PROSITE" id="PS50404"/>
    </source>
</evidence>
<sequence>MPSHKLNYFNLRGRGEIIRLIFAAAGAEFTDNRIEFDQWPALKADAPLGQLPYLTIDDSTHIPQSMAIARYVARETGLAGKNNLQQAQADAIVDTIMEPVNYYWSNIFKIQDANEKAEAFKAFLVDQGAKGAKNVEKLIGLYGSNGYSVGDSLTWADLAVYDVASALLSKHPEFSDKFPVLAAVYKNVLANEKLANYVKNRPETPF</sequence>
<proteinExistence type="evidence at transcript level"/>
<evidence type="ECO:0000256" key="2">
    <source>
        <dbReference type="ARBA" id="ARBA00022679"/>
    </source>
</evidence>
<accession>A0A3G2JSC7</accession>
<dbReference type="GO" id="GO:0006749">
    <property type="term" value="P:glutathione metabolic process"/>
    <property type="evidence" value="ECO:0007669"/>
    <property type="project" value="TreeGrafter"/>
</dbReference>
<dbReference type="SFLD" id="SFLDS00019">
    <property type="entry name" value="Glutathione_Transferase_(cytos"/>
    <property type="match status" value="1"/>
</dbReference>
<dbReference type="SUPFAM" id="SSF52833">
    <property type="entry name" value="Thioredoxin-like"/>
    <property type="match status" value="1"/>
</dbReference>
<protein>
    <recommendedName>
        <fullName evidence="1">glutathione transferase</fullName>
        <ecNumber evidence="1">2.5.1.18</ecNumber>
    </recommendedName>
</protein>
<dbReference type="SFLD" id="SFLDG01205">
    <property type="entry name" value="AMPS.1"/>
    <property type="match status" value="1"/>
</dbReference>
<dbReference type="PROSITE" id="PS50405">
    <property type="entry name" value="GST_CTER"/>
    <property type="match status" value="1"/>
</dbReference>
<evidence type="ECO:0000259" key="6">
    <source>
        <dbReference type="PROSITE" id="PS50405"/>
    </source>
</evidence>
<evidence type="ECO:0000256" key="1">
    <source>
        <dbReference type="ARBA" id="ARBA00012452"/>
    </source>
</evidence>
<dbReference type="FunFam" id="1.20.1050.10:FF:000030">
    <property type="entry name" value="Glutathione S-transferase S1"/>
    <property type="match status" value="1"/>
</dbReference>
<dbReference type="SFLD" id="SFLDG00363">
    <property type="entry name" value="AMPS_(cytGST):_Alpha-__Mu-__Pi"/>
    <property type="match status" value="1"/>
</dbReference>
<dbReference type="InterPro" id="IPR036249">
    <property type="entry name" value="Thioredoxin-like_sf"/>
</dbReference>
<dbReference type="PROSITE" id="PS50404">
    <property type="entry name" value="GST_NTER"/>
    <property type="match status" value="1"/>
</dbReference>
<dbReference type="FunFam" id="3.40.30.10:FF:000035">
    <property type="entry name" value="hematopoietic prostaglandin D synthase"/>
    <property type="match status" value="1"/>
</dbReference>
<dbReference type="InterPro" id="IPR036282">
    <property type="entry name" value="Glutathione-S-Trfase_C_sf"/>
</dbReference>
<dbReference type="SUPFAM" id="SSF47616">
    <property type="entry name" value="GST C-terminal domain-like"/>
    <property type="match status" value="1"/>
</dbReference>
<dbReference type="Pfam" id="PF14497">
    <property type="entry name" value="GST_C_3"/>
    <property type="match status" value="1"/>
</dbReference>
<evidence type="ECO:0000313" key="7">
    <source>
        <dbReference type="EMBL" id="AYN44483.1"/>
    </source>
</evidence>
<dbReference type="CDD" id="cd03039">
    <property type="entry name" value="GST_N_Sigma_like"/>
    <property type="match status" value="1"/>
</dbReference>
<keyword evidence="2 7" id="KW-0808">Transferase</keyword>
<dbReference type="InterPro" id="IPR004046">
    <property type="entry name" value="GST_C"/>
</dbReference>
<dbReference type="AlphaFoldDB" id="A0A3G2JSC7"/>
<dbReference type="InterPro" id="IPR040079">
    <property type="entry name" value="Glutathione_S-Trfase"/>
</dbReference>
<dbReference type="CDD" id="cd03192">
    <property type="entry name" value="GST_C_Sigma_like"/>
    <property type="match status" value="1"/>
</dbReference>
<evidence type="ECO:0000256" key="3">
    <source>
        <dbReference type="ARBA" id="ARBA00047960"/>
    </source>
</evidence>
<dbReference type="GO" id="GO:0004364">
    <property type="term" value="F:glutathione transferase activity"/>
    <property type="evidence" value="ECO:0007669"/>
    <property type="project" value="UniProtKB-EC"/>
</dbReference>
<dbReference type="InterPro" id="IPR004045">
    <property type="entry name" value="Glutathione_S-Trfase_N"/>
</dbReference>
<dbReference type="EC" id="2.5.1.18" evidence="1"/>
<reference evidence="7" key="1">
    <citation type="journal article" date="2018" name="Comp. Biochem. Physiol. Part D Genomics Proteomics">
        <title>Genome-wide identification of the entire 90 glutathione S-transferase (GST) subfamily genes in four rotifer Brachionus species and transcriptional modulation in response to endocrine disrupting chemicals.</title>
        <authorList>
            <person name="Park J.C."/>
            <person name="Kim D.H."/>
            <person name="Lee M.C."/>
            <person name="Han J."/>
            <person name="Kim H.J."/>
            <person name="Hagiwara A."/>
            <person name="Hwang U.K."/>
            <person name="Park H.G."/>
            <person name="Lee J.S."/>
        </authorList>
    </citation>
    <scope>NUCLEOTIDE SEQUENCE</scope>
</reference>
<dbReference type="Gene3D" id="1.20.1050.130">
    <property type="match status" value="1"/>
</dbReference>
<dbReference type="PANTHER" id="PTHR11571">
    <property type="entry name" value="GLUTATHIONE S-TRANSFERASE"/>
    <property type="match status" value="1"/>
</dbReference>
<name>A0A3G2JSC7_9BILA</name>
<reference evidence="7" key="2">
    <citation type="submission" date="2018-04" db="EMBL/GenBank/DDBJ databases">
        <authorList>
            <person name="Lee J.-S."/>
        </authorList>
    </citation>
    <scope>NUCLEOTIDE SEQUENCE</scope>
</reference>
<comment type="catalytic activity">
    <reaction evidence="3">
        <text>RX + glutathione = an S-substituted glutathione + a halide anion + H(+)</text>
        <dbReference type="Rhea" id="RHEA:16437"/>
        <dbReference type="ChEBI" id="CHEBI:15378"/>
        <dbReference type="ChEBI" id="CHEBI:16042"/>
        <dbReference type="ChEBI" id="CHEBI:17792"/>
        <dbReference type="ChEBI" id="CHEBI:57925"/>
        <dbReference type="ChEBI" id="CHEBI:90779"/>
        <dbReference type="EC" id="2.5.1.18"/>
    </reaction>
</comment>
<organism evidence="7">
    <name type="scientific">Brachionus calyciflorus</name>
    <dbReference type="NCBI Taxonomy" id="104777"/>
    <lineage>
        <taxon>Eukaryota</taxon>
        <taxon>Metazoa</taxon>
        <taxon>Spiralia</taxon>
        <taxon>Gnathifera</taxon>
        <taxon>Rotifera</taxon>
        <taxon>Eurotatoria</taxon>
        <taxon>Monogononta</taxon>
        <taxon>Pseudotrocha</taxon>
        <taxon>Ploima</taxon>
        <taxon>Brachionidae</taxon>
        <taxon>Brachionus</taxon>
    </lineage>
</organism>
<comment type="function">
    <text evidence="4">S-crystallins are structural components of squids and octopi eye lens. Contains relatively little if any GST activity.</text>
</comment>
<feature type="domain" description="GST N-terminal" evidence="5">
    <location>
        <begin position="2"/>
        <end position="80"/>
    </location>
</feature>
<feature type="domain" description="GST C-terminal" evidence="6">
    <location>
        <begin position="82"/>
        <end position="206"/>
    </location>
</feature>